<proteinExistence type="predicted"/>
<organism evidence="1 2">
    <name type="scientific">Rhododendron molle</name>
    <name type="common">Chinese azalea</name>
    <name type="synonym">Azalea mollis</name>
    <dbReference type="NCBI Taxonomy" id="49168"/>
    <lineage>
        <taxon>Eukaryota</taxon>
        <taxon>Viridiplantae</taxon>
        <taxon>Streptophyta</taxon>
        <taxon>Embryophyta</taxon>
        <taxon>Tracheophyta</taxon>
        <taxon>Spermatophyta</taxon>
        <taxon>Magnoliopsida</taxon>
        <taxon>eudicotyledons</taxon>
        <taxon>Gunneridae</taxon>
        <taxon>Pentapetalae</taxon>
        <taxon>asterids</taxon>
        <taxon>Ericales</taxon>
        <taxon>Ericaceae</taxon>
        <taxon>Ericoideae</taxon>
        <taxon>Rhodoreae</taxon>
        <taxon>Rhododendron</taxon>
    </lineage>
</organism>
<dbReference type="Proteomes" id="UP001062846">
    <property type="component" value="Chromosome 7"/>
</dbReference>
<sequence length="262" mass="29358">MDQRRPELLRDRERDLPHLRSKVYGESDVIVSRSDVTRGGGNGGDEEEEEELVCKAVERSYTRTRGPHRSHRIGTLPARPIKVAIGLDPYLARICRLNIYGPSLAVVKAAATTRQGGGPNSVGAVVYDTESGGEVEGNEKEKEEGKRFTESHLEVIIALIDEKATKLNQRQDLVSSFWERINLLKLIFPGYSFIVTILAFIYSAYQLFKGVSDIAYKGILISDMASDYFSFILDQFTSSLEAFGLGIRIPPACFQFRFTWPC</sequence>
<name>A0ACC0MZE7_RHOML</name>
<dbReference type="EMBL" id="CM046394">
    <property type="protein sequence ID" value="KAI8546365.1"/>
    <property type="molecule type" value="Genomic_DNA"/>
</dbReference>
<accession>A0ACC0MZE7</accession>
<comment type="caution">
    <text evidence="1">The sequence shown here is derived from an EMBL/GenBank/DDBJ whole genome shotgun (WGS) entry which is preliminary data.</text>
</comment>
<protein>
    <submittedName>
        <fullName evidence="1">Uncharacterized protein</fullName>
    </submittedName>
</protein>
<evidence type="ECO:0000313" key="1">
    <source>
        <dbReference type="EMBL" id="KAI8546365.1"/>
    </source>
</evidence>
<gene>
    <name evidence="1" type="ORF">RHMOL_Rhmol07G0111400</name>
</gene>
<keyword evidence="2" id="KW-1185">Reference proteome</keyword>
<evidence type="ECO:0000313" key="2">
    <source>
        <dbReference type="Proteomes" id="UP001062846"/>
    </source>
</evidence>
<reference evidence="1" key="1">
    <citation type="submission" date="2022-02" db="EMBL/GenBank/DDBJ databases">
        <title>Plant Genome Project.</title>
        <authorList>
            <person name="Zhang R.-G."/>
        </authorList>
    </citation>
    <scope>NUCLEOTIDE SEQUENCE</scope>
    <source>
        <strain evidence="1">AT1</strain>
    </source>
</reference>